<dbReference type="SUPFAM" id="SSF51445">
    <property type="entry name" value="(Trans)glycosidases"/>
    <property type="match status" value="1"/>
</dbReference>
<dbReference type="SMART" id="SM00636">
    <property type="entry name" value="Glyco_18"/>
    <property type="match status" value="1"/>
</dbReference>
<dbReference type="PANTHER" id="PTHR11177:SF333">
    <property type="entry name" value="CHITINASE"/>
    <property type="match status" value="1"/>
</dbReference>
<dbReference type="Pfam" id="PF00704">
    <property type="entry name" value="Glyco_hydro_18"/>
    <property type="match status" value="1"/>
</dbReference>
<evidence type="ECO:0000259" key="3">
    <source>
        <dbReference type="PROSITE" id="PS51910"/>
    </source>
</evidence>
<reference evidence="6" key="2">
    <citation type="submission" date="2020-04" db="EMBL/GenBank/DDBJ databases">
        <authorList>
            <consortium name="NCBI Genome Project"/>
        </authorList>
    </citation>
    <scope>NUCLEOTIDE SEQUENCE</scope>
    <source>
        <strain evidence="6">CBS 304.34</strain>
    </source>
</reference>
<evidence type="ECO:0000313" key="4">
    <source>
        <dbReference type="EMBL" id="KAF2803392.1"/>
    </source>
</evidence>
<dbReference type="SUPFAM" id="SSF54556">
    <property type="entry name" value="Chitinase insertion domain"/>
    <property type="match status" value="1"/>
</dbReference>
<reference evidence="4 6" key="1">
    <citation type="journal article" date="2020" name="Stud. Mycol.">
        <title>101 Dothideomycetes genomes: a test case for predicting lifestyles and emergence of pathogens.</title>
        <authorList>
            <person name="Haridas S."/>
            <person name="Albert R."/>
            <person name="Binder M."/>
            <person name="Bloem J."/>
            <person name="Labutti K."/>
            <person name="Salamov A."/>
            <person name="Andreopoulos B."/>
            <person name="Baker S."/>
            <person name="Barry K."/>
            <person name="Bills G."/>
            <person name="Bluhm B."/>
            <person name="Cannon C."/>
            <person name="Castanera R."/>
            <person name="Culley D."/>
            <person name="Daum C."/>
            <person name="Ezra D."/>
            <person name="Gonzalez J."/>
            <person name="Henrissat B."/>
            <person name="Kuo A."/>
            <person name="Liang C."/>
            <person name="Lipzen A."/>
            <person name="Lutzoni F."/>
            <person name="Magnuson J."/>
            <person name="Mondo S."/>
            <person name="Nolan M."/>
            <person name="Ohm R."/>
            <person name="Pangilinan J."/>
            <person name="Park H.-J."/>
            <person name="Ramirez L."/>
            <person name="Alfaro M."/>
            <person name="Sun H."/>
            <person name="Tritt A."/>
            <person name="Yoshinaga Y."/>
            <person name="Zwiers L.-H."/>
            <person name="Turgeon B."/>
            <person name="Goodwin S."/>
            <person name="Spatafora J."/>
            <person name="Crous P."/>
            <person name="Grigoriev I."/>
        </authorList>
    </citation>
    <scope>NUCLEOTIDE SEQUENCE</scope>
    <source>
        <strain evidence="4 6">CBS 304.34</strain>
    </source>
</reference>
<evidence type="ECO:0000313" key="6">
    <source>
        <dbReference type="RefSeq" id="XP_033570356.1"/>
    </source>
</evidence>
<sequence length="245" mass="27470">METCNRIWPEQINTTGLTHLYFAFAYIDPVTFSIVPAEPADVELIPRFTALKTQSMQTWIAVGGWSFSDPGPTQGTWSAMTSSKENRASFITSYPATDVRGGHEEDTANLVFLVQELRAAFGTRYGLSVILAPDYWYLRGMDPKAMEPYVDWFGFMGYDLHGAWDAAVKTVGPIIRPQSDIRDIDKDLLPLWFDDLDPHKVNLGLAYYGRGFTVSDTKCMYFGCTFTGPSKASNCTQTEGFMSDR</sequence>
<evidence type="ECO:0000256" key="2">
    <source>
        <dbReference type="ARBA" id="ARBA00012729"/>
    </source>
</evidence>
<name>A0A6A6Y3N5_9PEZI</name>
<dbReference type="GO" id="GO:0005975">
    <property type="term" value="P:carbohydrate metabolic process"/>
    <property type="evidence" value="ECO:0007669"/>
    <property type="project" value="InterPro"/>
</dbReference>
<proteinExistence type="inferred from homology"/>
<dbReference type="GO" id="GO:0008061">
    <property type="term" value="F:chitin binding"/>
    <property type="evidence" value="ECO:0007669"/>
    <property type="project" value="InterPro"/>
</dbReference>
<dbReference type="GeneID" id="54464015"/>
<dbReference type="OrthoDB" id="73875at2759"/>
<organism evidence="4">
    <name type="scientific">Mytilinidion resinicola</name>
    <dbReference type="NCBI Taxonomy" id="574789"/>
    <lineage>
        <taxon>Eukaryota</taxon>
        <taxon>Fungi</taxon>
        <taxon>Dikarya</taxon>
        <taxon>Ascomycota</taxon>
        <taxon>Pezizomycotina</taxon>
        <taxon>Dothideomycetes</taxon>
        <taxon>Pleosporomycetidae</taxon>
        <taxon>Mytilinidiales</taxon>
        <taxon>Mytilinidiaceae</taxon>
        <taxon>Mytilinidion</taxon>
    </lineage>
</organism>
<dbReference type="InterPro" id="IPR050314">
    <property type="entry name" value="Glycosyl_Hydrlase_18"/>
</dbReference>
<dbReference type="Gene3D" id="3.20.20.80">
    <property type="entry name" value="Glycosidases"/>
    <property type="match status" value="2"/>
</dbReference>
<keyword evidence="4 6" id="KW-0378">Hydrolase</keyword>
<dbReference type="RefSeq" id="XP_033570356.1">
    <property type="nucleotide sequence ID" value="XM_033723122.1"/>
</dbReference>
<dbReference type="EMBL" id="MU003718">
    <property type="protein sequence ID" value="KAF2803392.1"/>
    <property type="molecule type" value="Genomic_DNA"/>
</dbReference>
<protein>
    <recommendedName>
        <fullName evidence="2">chitinase</fullName>
        <ecNumber evidence="2">3.2.1.14</ecNumber>
    </recommendedName>
</protein>
<accession>A0A6A6Y3N5</accession>
<dbReference type="InterPro" id="IPR017853">
    <property type="entry name" value="GH"/>
</dbReference>
<dbReference type="EC" id="3.2.1.14" evidence="2"/>
<dbReference type="GO" id="GO:0008843">
    <property type="term" value="F:endochitinase activity"/>
    <property type="evidence" value="ECO:0007669"/>
    <property type="project" value="UniProtKB-EC"/>
</dbReference>
<dbReference type="Proteomes" id="UP000504636">
    <property type="component" value="Unplaced"/>
</dbReference>
<keyword evidence="5" id="KW-1185">Reference proteome</keyword>
<dbReference type="InterPro" id="IPR011583">
    <property type="entry name" value="Chitinase_II/V-like_cat"/>
</dbReference>
<comment type="similarity">
    <text evidence="1">Belongs to the glycosyl hydrolase 18 family. Chitinase class V subfamily.</text>
</comment>
<evidence type="ECO:0000313" key="5">
    <source>
        <dbReference type="Proteomes" id="UP000504636"/>
    </source>
</evidence>
<gene>
    <name evidence="4 6" type="ORF">BDZ99DRAFT_491764</name>
</gene>
<dbReference type="InterPro" id="IPR029070">
    <property type="entry name" value="Chitinase_insertion_sf"/>
</dbReference>
<evidence type="ECO:0000256" key="1">
    <source>
        <dbReference type="ARBA" id="ARBA00008682"/>
    </source>
</evidence>
<dbReference type="AlphaFoldDB" id="A0A6A6Y3N5"/>
<dbReference type="PROSITE" id="PS51910">
    <property type="entry name" value="GH18_2"/>
    <property type="match status" value="1"/>
</dbReference>
<feature type="domain" description="GH18" evidence="3">
    <location>
        <begin position="1"/>
        <end position="245"/>
    </location>
</feature>
<dbReference type="InterPro" id="IPR001223">
    <property type="entry name" value="Glyco_hydro18_cat"/>
</dbReference>
<dbReference type="PANTHER" id="PTHR11177">
    <property type="entry name" value="CHITINASE"/>
    <property type="match status" value="1"/>
</dbReference>
<reference evidence="6" key="3">
    <citation type="submission" date="2025-04" db="UniProtKB">
        <authorList>
            <consortium name="RefSeq"/>
        </authorList>
    </citation>
    <scope>IDENTIFICATION</scope>
    <source>
        <strain evidence="6">CBS 304.34</strain>
    </source>
</reference>